<organism evidence="3 4">
    <name type="scientific">Melanomma pulvis-pyrius CBS 109.77</name>
    <dbReference type="NCBI Taxonomy" id="1314802"/>
    <lineage>
        <taxon>Eukaryota</taxon>
        <taxon>Fungi</taxon>
        <taxon>Dikarya</taxon>
        <taxon>Ascomycota</taxon>
        <taxon>Pezizomycotina</taxon>
        <taxon>Dothideomycetes</taxon>
        <taxon>Pleosporomycetidae</taxon>
        <taxon>Pleosporales</taxon>
        <taxon>Melanommataceae</taxon>
        <taxon>Melanomma</taxon>
    </lineage>
</organism>
<dbReference type="Pfam" id="PF11807">
    <property type="entry name" value="UstYa"/>
    <property type="match status" value="1"/>
</dbReference>
<sequence>MAEQSEPFLRRYSSDEEELKSDNTYEQSRQASQWYSKRNLCIHATLILLYTLLSLVTIKWQATSVCKNDIQTRGNTIPIPTIPKPTTFHNLSMTPFAGDKPKEDLDNAWETLLKPMNMRFSEEELRSTNQESVSLPEEGGYLGWFGVFHSLHCVVSSNPVLNVY</sequence>
<dbReference type="AlphaFoldDB" id="A0A6A6X5N6"/>
<name>A0A6A6X5N6_9PLEO</name>
<dbReference type="EMBL" id="MU002019">
    <property type="protein sequence ID" value="KAF2791435.1"/>
    <property type="molecule type" value="Genomic_DNA"/>
</dbReference>
<evidence type="ECO:0000256" key="1">
    <source>
        <dbReference type="ARBA" id="ARBA00035112"/>
    </source>
</evidence>
<evidence type="ECO:0000313" key="3">
    <source>
        <dbReference type="EMBL" id="KAF2791435.1"/>
    </source>
</evidence>
<feature type="region of interest" description="Disordered" evidence="2">
    <location>
        <begin position="1"/>
        <end position="26"/>
    </location>
</feature>
<dbReference type="Proteomes" id="UP000799757">
    <property type="component" value="Unassembled WGS sequence"/>
</dbReference>
<dbReference type="GO" id="GO:0043386">
    <property type="term" value="P:mycotoxin biosynthetic process"/>
    <property type="evidence" value="ECO:0007669"/>
    <property type="project" value="InterPro"/>
</dbReference>
<gene>
    <name evidence="3" type="ORF">K505DRAFT_248952</name>
</gene>
<keyword evidence="4" id="KW-1185">Reference proteome</keyword>
<evidence type="ECO:0000256" key="2">
    <source>
        <dbReference type="SAM" id="MobiDB-lite"/>
    </source>
</evidence>
<reference evidence="3" key="1">
    <citation type="journal article" date="2020" name="Stud. Mycol.">
        <title>101 Dothideomycetes genomes: a test case for predicting lifestyles and emergence of pathogens.</title>
        <authorList>
            <person name="Haridas S."/>
            <person name="Albert R."/>
            <person name="Binder M."/>
            <person name="Bloem J."/>
            <person name="Labutti K."/>
            <person name="Salamov A."/>
            <person name="Andreopoulos B."/>
            <person name="Baker S."/>
            <person name="Barry K."/>
            <person name="Bills G."/>
            <person name="Bluhm B."/>
            <person name="Cannon C."/>
            <person name="Castanera R."/>
            <person name="Culley D."/>
            <person name="Daum C."/>
            <person name="Ezra D."/>
            <person name="Gonzalez J."/>
            <person name="Henrissat B."/>
            <person name="Kuo A."/>
            <person name="Liang C."/>
            <person name="Lipzen A."/>
            <person name="Lutzoni F."/>
            <person name="Magnuson J."/>
            <person name="Mondo S."/>
            <person name="Nolan M."/>
            <person name="Ohm R."/>
            <person name="Pangilinan J."/>
            <person name="Park H.-J."/>
            <person name="Ramirez L."/>
            <person name="Alfaro M."/>
            <person name="Sun H."/>
            <person name="Tritt A."/>
            <person name="Yoshinaga Y."/>
            <person name="Zwiers L.-H."/>
            <person name="Turgeon B."/>
            <person name="Goodwin S."/>
            <person name="Spatafora J."/>
            <person name="Crous P."/>
            <person name="Grigoriev I."/>
        </authorList>
    </citation>
    <scope>NUCLEOTIDE SEQUENCE</scope>
    <source>
        <strain evidence="3">CBS 109.77</strain>
    </source>
</reference>
<dbReference type="OrthoDB" id="3687641at2759"/>
<evidence type="ECO:0000313" key="4">
    <source>
        <dbReference type="Proteomes" id="UP000799757"/>
    </source>
</evidence>
<protein>
    <submittedName>
        <fullName evidence="3">Uncharacterized protein</fullName>
    </submittedName>
</protein>
<dbReference type="PANTHER" id="PTHR33365">
    <property type="entry name" value="YALI0B05434P"/>
    <property type="match status" value="1"/>
</dbReference>
<comment type="similarity">
    <text evidence="1">Belongs to the ustYa family.</text>
</comment>
<accession>A0A6A6X5N6</accession>
<dbReference type="InterPro" id="IPR021765">
    <property type="entry name" value="UstYa-like"/>
</dbReference>
<proteinExistence type="inferred from homology"/>
<dbReference type="PANTHER" id="PTHR33365:SF12">
    <property type="entry name" value="TAT PATHWAY SIGNAL SEQUENCE"/>
    <property type="match status" value="1"/>
</dbReference>